<dbReference type="OrthoDB" id="4217619at2759"/>
<evidence type="ECO:0000256" key="2">
    <source>
        <dbReference type="ARBA" id="ARBA00022670"/>
    </source>
</evidence>
<dbReference type="FunFam" id="2.40.10.10:FF:000001">
    <property type="entry name" value="Periplasmic serine protease DegS"/>
    <property type="match status" value="1"/>
</dbReference>
<dbReference type="InterPro" id="IPR051201">
    <property type="entry name" value="Chloro_Bact_Ser_Proteases"/>
</dbReference>
<dbReference type="Gene3D" id="2.30.42.10">
    <property type="match status" value="1"/>
</dbReference>
<feature type="region of interest" description="Disordered" evidence="5">
    <location>
        <begin position="1"/>
        <end position="45"/>
    </location>
</feature>
<evidence type="ECO:0000256" key="3">
    <source>
        <dbReference type="ARBA" id="ARBA00022801"/>
    </source>
</evidence>
<name>A0A9D4TLB8_CHLVU</name>
<dbReference type="SUPFAM" id="SSF50494">
    <property type="entry name" value="Trypsin-like serine proteases"/>
    <property type="match status" value="1"/>
</dbReference>
<dbReference type="InterPro" id="IPR039382">
    <property type="entry name" value="DEGP1/8_PDZ_dom"/>
</dbReference>
<keyword evidence="3" id="KW-0378">Hydrolase</keyword>
<evidence type="ECO:0000313" key="8">
    <source>
        <dbReference type="Proteomes" id="UP001055712"/>
    </source>
</evidence>
<gene>
    <name evidence="7" type="ORF">D9Q98_007501</name>
</gene>
<feature type="domain" description="PDZ" evidence="6">
    <location>
        <begin position="330"/>
        <end position="402"/>
    </location>
</feature>
<dbReference type="Pfam" id="PF13365">
    <property type="entry name" value="Trypsin_2"/>
    <property type="match status" value="1"/>
</dbReference>
<reference evidence="7" key="2">
    <citation type="submission" date="2020-11" db="EMBL/GenBank/DDBJ databases">
        <authorList>
            <person name="Cecchin M."/>
            <person name="Marcolungo L."/>
            <person name="Rossato M."/>
            <person name="Girolomoni L."/>
            <person name="Cosentino E."/>
            <person name="Cuine S."/>
            <person name="Li-Beisson Y."/>
            <person name="Delledonne M."/>
            <person name="Ballottari M."/>
        </authorList>
    </citation>
    <scope>NUCLEOTIDE SEQUENCE</scope>
    <source>
        <strain evidence="7">211/11P</strain>
        <tissue evidence="7">Whole cell</tissue>
    </source>
</reference>
<dbReference type="PROSITE" id="PS50106">
    <property type="entry name" value="PDZ"/>
    <property type="match status" value="1"/>
</dbReference>
<dbReference type="InterPro" id="IPR001940">
    <property type="entry name" value="Peptidase_S1C"/>
</dbReference>
<dbReference type="CDD" id="cd00990">
    <property type="entry name" value="cpPDZ_AtDEGP1-like"/>
    <property type="match status" value="1"/>
</dbReference>
<keyword evidence="4" id="KW-0720">Serine protease</keyword>
<organism evidence="7 8">
    <name type="scientific">Chlorella vulgaris</name>
    <name type="common">Green alga</name>
    <dbReference type="NCBI Taxonomy" id="3077"/>
    <lineage>
        <taxon>Eukaryota</taxon>
        <taxon>Viridiplantae</taxon>
        <taxon>Chlorophyta</taxon>
        <taxon>core chlorophytes</taxon>
        <taxon>Trebouxiophyceae</taxon>
        <taxon>Chlorellales</taxon>
        <taxon>Chlorellaceae</taxon>
        <taxon>Chlorella clade</taxon>
        <taxon>Chlorella</taxon>
    </lineage>
</organism>
<comment type="caution">
    <text evidence="7">The sequence shown here is derived from an EMBL/GenBank/DDBJ whole genome shotgun (WGS) entry which is preliminary data.</text>
</comment>
<dbReference type="InterPro" id="IPR043504">
    <property type="entry name" value="Peptidase_S1_PA_chymotrypsin"/>
</dbReference>
<sequence length="446" mass="46374">MAASSHHAGSSSSSSAQSEQRRRLVRAAASRQQTSSDGPEPAESSSLKRFLISGAAAAALLLAAATPRPAAAFQMPGGLFGGAPQPAAVATKVEAAPAVMENKTPLPDLSQLSMEEIKTVTLFKENTPCVVNIANIANARRYYSTDILKIPQGQGSGFVWDHNGHIVTNYHVIRGASEVQVSLIDQSTWPATIVGGDPSKDVAVLQLQAPKEVLAELKPIELGNSSGLFVGQQVFAIGNPFGLDHTLTSGIISGLNRELNTGYGGGAALRNVIQSDASINPGNSGGPLLDSRGRLIGINTAIYDPTGKGSSSGIGFAIPIDTVRGLVDQILTYGRVVRPVLGITIAPPQALRQMGLQGVLVLDVPPGTPAAKAGLQGITRDDYGRMSIGDVIVGMNGKPVKSEGDLFGVLDDCKVGDKVTVDVLRGGNKKRTLTVQLAERVPDATE</sequence>
<dbReference type="Proteomes" id="UP001055712">
    <property type="component" value="Unassembled WGS sequence"/>
</dbReference>
<reference evidence="7" key="1">
    <citation type="journal article" date="2019" name="Plant J.">
        <title>Chlorella vulgaris genome assembly and annotation reveals the molecular basis for metabolic acclimation to high light conditions.</title>
        <authorList>
            <person name="Cecchin M."/>
            <person name="Marcolungo L."/>
            <person name="Rossato M."/>
            <person name="Girolomoni L."/>
            <person name="Cosentino E."/>
            <person name="Cuine S."/>
            <person name="Li-Beisson Y."/>
            <person name="Delledonne M."/>
            <person name="Ballottari M."/>
        </authorList>
    </citation>
    <scope>NUCLEOTIDE SEQUENCE</scope>
    <source>
        <strain evidence="7">211/11P</strain>
    </source>
</reference>
<proteinExistence type="inferred from homology"/>
<dbReference type="AlphaFoldDB" id="A0A9D4TLB8"/>
<dbReference type="PANTHER" id="PTHR43343:SF2">
    <property type="entry name" value="PDZ DOMAIN-CONTAINING PROTEIN"/>
    <property type="match status" value="1"/>
</dbReference>
<dbReference type="InterPro" id="IPR009003">
    <property type="entry name" value="Peptidase_S1_PA"/>
</dbReference>
<feature type="compositionally biased region" description="Polar residues" evidence="5">
    <location>
        <begin position="30"/>
        <end position="45"/>
    </location>
</feature>
<evidence type="ECO:0000256" key="5">
    <source>
        <dbReference type="SAM" id="MobiDB-lite"/>
    </source>
</evidence>
<dbReference type="GO" id="GO:0006508">
    <property type="term" value="P:proteolysis"/>
    <property type="evidence" value="ECO:0007669"/>
    <property type="project" value="UniProtKB-KW"/>
</dbReference>
<dbReference type="InterPro" id="IPR001478">
    <property type="entry name" value="PDZ"/>
</dbReference>
<dbReference type="PANTHER" id="PTHR43343">
    <property type="entry name" value="PEPTIDASE S12"/>
    <property type="match status" value="1"/>
</dbReference>
<feature type="compositionally biased region" description="Low complexity" evidence="5">
    <location>
        <begin position="1"/>
        <end position="18"/>
    </location>
</feature>
<protein>
    <recommendedName>
        <fullName evidence="6">PDZ domain-containing protein</fullName>
    </recommendedName>
</protein>
<comment type="similarity">
    <text evidence="1">Belongs to the peptidase S1C family.</text>
</comment>
<evidence type="ECO:0000313" key="7">
    <source>
        <dbReference type="EMBL" id="KAI3428678.1"/>
    </source>
</evidence>
<dbReference type="Pfam" id="PF13180">
    <property type="entry name" value="PDZ_2"/>
    <property type="match status" value="1"/>
</dbReference>
<evidence type="ECO:0000256" key="4">
    <source>
        <dbReference type="ARBA" id="ARBA00022825"/>
    </source>
</evidence>
<dbReference type="EMBL" id="SIDB01000009">
    <property type="protein sequence ID" value="KAI3428678.1"/>
    <property type="molecule type" value="Genomic_DNA"/>
</dbReference>
<dbReference type="GO" id="GO:0004252">
    <property type="term" value="F:serine-type endopeptidase activity"/>
    <property type="evidence" value="ECO:0007669"/>
    <property type="project" value="InterPro"/>
</dbReference>
<keyword evidence="2" id="KW-0645">Protease</keyword>
<dbReference type="Gene3D" id="2.40.10.10">
    <property type="entry name" value="Trypsin-like serine proteases"/>
    <property type="match status" value="2"/>
</dbReference>
<evidence type="ECO:0000259" key="6">
    <source>
        <dbReference type="PROSITE" id="PS50106"/>
    </source>
</evidence>
<keyword evidence="8" id="KW-1185">Reference proteome</keyword>
<dbReference type="PRINTS" id="PR00834">
    <property type="entry name" value="PROTEASES2C"/>
</dbReference>
<evidence type="ECO:0000256" key="1">
    <source>
        <dbReference type="ARBA" id="ARBA00010541"/>
    </source>
</evidence>
<dbReference type="SUPFAM" id="SSF50156">
    <property type="entry name" value="PDZ domain-like"/>
    <property type="match status" value="1"/>
</dbReference>
<dbReference type="InterPro" id="IPR036034">
    <property type="entry name" value="PDZ_sf"/>
</dbReference>
<dbReference type="SMART" id="SM00228">
    <property type="entry name" value="PDZ"/>
    <property type="match status" value="1"/>
</dbReference>
<accession>A0A9D4TLB8</accession>